<dbReference type="PROSITE" id="PS50110">
    <property type="entry name" value="RESPONSE_REGULATORY"/>
    <property type="match status" value="2"/>
</dbReference>
<evidence type="ECO:0000259" key="7">
    <source>
        <dbReference type="PROSITE" id="PS50110"/>
    </source>
</evidence>
<dbReference type="InterPro" id="IPR005467">
    <property type="entry name" value="His_kinase_dom"/>
</dbReference>
<dbReference type="InterPro" id="IPR001789">
    <property type="entry name" value="Sig_transdc_resp-reg_receiver"/>
</dbReference>
<evidence type="ECO:0000256" key="1">
    <source>
        <dbReference type="ARBA" id="ARBA00000085"/>
    </source>
</evidence>
<dbReference type="PROSITE" id="PS50109">
    <property type="entry name" value="HIS_KIN"/>
    <property type="match status" value="1"/>
</dbReference>
<evidence type="ECO:0000313" key="8">
    <source>
        <dbReference type="EMBL" id="XDO95662.1"/>
    </source>
</evidence>
<evidence type="ECO:0000259" key="6">
    <source>
        <dbReference type="PROSITE" id="PS50109"/>
    </source>
</evidence>
<gene>
    <name evidence="8" type="ORF">ABOZ73_12720</name>
</gene>
<dbReference type="EMBL" id="CP158375">
    <property type="protein sequence ID" value="XDO95662.1"/>
    <property type="molecule type" value="Genomic_DNA"/>
</dbReference>
<dbReference type="SUPFAM" id="SSF47384">
    <property type="entry name" value="Homodimeric domain of signal transducing histidine kinase"/>
    <property type="match status" value="1"/>
</dbReference>
<dbReference type="PANTHER" id="PTHR43547">
    <property type="entry name" value="TWO-COMPONENT HISTIDINE KINASE"/>
    <property type="match status" value="1"/>
</dbReference>
<dbReference type="EC" id="2.7.13.3" evidence="2"/>
<dbReference type="GO" id="GO:0000155">
    <property type="term" value="F:phosphorelay sensor kinase activity"/>
    <property type="evidence" value="ECO:0007669"/>
    <property type="project" value="InterPro"/>
</dbReference>
<dbReference type="Gene3D" id="1.10.287.130">
    <property type="match status" value="1"/>
</dbReference>
<accession>A0AB39KPV7</accession>
<dbReference type="Gene3D" id="3.30.565.10">
    <property type="entry name" value="Histidine kinase-like ATPase, C-terminal domain"/>
    <property type="match status" value="1"/>
</dbReference>
<evidence type="ECO:0000256" key="5">
    <source>
        <dbReference type="SAM" id="Coils"/>
    </source>
</evidence>
<dbReference type="AlphaFoldDB" id="A0AB39KPV7"/>
<reference evidence="8" key="1">
    <citation type="submission" date="2024-06" db="EMBL/GenBank/DDBJ databases">
        <title>Caulobacter inopinatus, sp. nov.</title>
        <authorList>
            <person name="Donachie S.P."/>
        </authorList>
    </citation>
    <scope>NUCLEOTIDE SEQUENCE</scope>
    <source>
        <strain evidence="8">73W</strain>
    </source>
</reference>
<evidence type="ECO:0000256" key="4">
    <source>
        <dbReference type="PROSITE-ProRule" id="PRU00169"/>
    </source>
</evidence>
<feature type="domain" description="Histidine kinase" evidence="6">
    <location>
        <begin position="333"/>
        <end position="547"/>
    </location>
</feature>
<dbReference type="Pfam" id="PF00072">
    <property type="entry name" value="Response_reg"/>
    <property type="match status" value="1"/>
</dbReference>
<organism evidence="8">
    <name type="scientific">Caulobacter sp. 73W</name>
    <dbReference type="NCBI Taxonomy" id="3161137"/>
    <lineage>
        <taxon>Bacteria</taxon>
        <taxon>Pseudomonadati</taxon>
        <taxon>Pseudomonadota</taxon>
        <taxon>Alphaproteobacteria</taxon>
        <taxon>Caulobacterales</taxon>
        <taxon>Caulobacteraceae</taxon>
        <taxon>Caulobacter</taxon>
    </lineage>
</organism>
<keyword evidence="5" id="KW-0175">Coiled coil</keyword>
<comment type="caution">
    <text evidence="4">Lacks conserved residue(s) required for the propagation of feature annotation.</text>
</comment>
<sequence length="554" mass="59049">MSVSGVEILLVEDSETQALQLRALLETEGYRVERAATAEAALESLNNHIPDLVIADVHLPGMDGRELSRQIRLNGRTRAIPVLMLTGARDEDLERQGLESGADAYLSKSADPDLIRLRLKALLRRASDIAPNAPKAAAFSPFKRGRVVILHDGATARLHMKEILTQEGYSVEAVADEAGLNAALVEPADCVLINLSAHAFDGLEICGRLSEHMRDEGGDPPRIIGLGGRGLLDAAFLAGADDVAPADASDDVLAVRVRALIRRKQLAEETRREETEQRDRALVMAASDARAAMVEALESANAELAGANSQLKEAQAKLVQAAKMASLGELVAGIAHEINNPLAFILGHHATVERLVNQIGGDDPAVGKARDRLTAMQLGLKRIQDLVLNLRRFSRMDESAVQTLDVPEAIETVLALLAHKLGPGIEVRRKFEAGRTLEGSPALLNQVVMNMVSNAADAVDGQGAIEIATSEINGRYRISVADSGPGVPADLRDRIFEPFFTTKPVGSGTGLGLAIAYSVVEAHKGSISVEDSSLGGACFVITIPISPETEGREP</sequence>
<evidence type="ECO:0000256" key="3">
    <source>
        <dbReference type="ARBA" id="ARBA00022553"/>
    </source>
</evidence>
<dbReference type="InterPro" id="IPR036097">
    <property type="entry name" value="HisK_dim/P_sf"/>
</dbReference>
<feature type="coiled-coil region" evidence="5">
    <location>
        <begin position="257"/>
        <end position="324"/>
    </location>
</feature>
<dbReference type="SMART" id="SM00387">
    <property type="entry name" value="HATPase_c"/>
    <property type="match status" value="1"/>
</dbReference>
<dbReference type="Gene3D" id="3.40.50.2300">
    <property type="match status" value="2"/>
</dbReference>
<evidence type="ECO:0000256" key="2">
    <source>
        <dbReference type="ARBA" id="ARBA00012438"/>
    </source>
</evidence>
<comment type="catalytic activity">
    <reaction evidence="1">
        <text>ATP + protein L-histidine = ADP + protein N-phospho-L-histidine.</text>
        <dbReference type="EC" id="2.7.13.3"/>
    </reaction>
</comment>
<feature type="modified residue" description="4-aspartylphosphate" evidence="4">
    <location>
        <position position="56"/>
    </location>
</feature>
<dbReference type="InterPro" id="IPR003594">
    <property type="entry name" value="HATPase_dom"/>
</dbReference>
<dbReference type="RefSeq" id="WP_369058508.1">
    <property type="nucleotide sequence ID" value="NZ_CP158375.1"/>
</dbReference>
<dbReference type="InterPro" id="IPR036890">
    <property type="entry name" value="HATPase_C_sf"/>
</dbReference>
<dbReference type="SMART" id="SM00448">
    <property type="entry name" value="REC"/>
    <property type="match status" value="2"/>
</dbReference>
<dbReference type="PRINTS" id="PR00344">
    <property type="entry name" value="BCTRLSENSOR"/>
</dbReference>
<proteinExistence type="predicted"/>
<dbReference type="PANTHER" id="PTHR43547:SF2">
    <property type="entry name" value="HYBRID SIGNAL TRANSDUCTION HISTIDINE KINASE C"/>
    <property type="match status" value="1"/>
</dbReference>
<dbReference type="SUPFAM" id="SSF52172">
    <property type="entry name" value="CheY-like"/>
    <property type="match status" value="2"/>
</dbReference>
<dbReference type="SUPFAM" id="SSF55874">
    <property type="entry name" value="ATPase domain of HSP90 chaperone/DNA topoisomerase II/histidine kinase"/>
    <property type="match status" value="1"/>
</dbReference>
<dbReference type="SMART" id="SM00388">
    <property type="entry name" value="HisKA"/>
    <property type="match status" value="1"/>
</dbReference>
<dbReference type="InterPro" id="IPR011006">
    <property type="entry name" value="CheY-like_superfamily"/>
</dbReference>
<feature type="domain" description="Response regulatory" evidence="7">
    <location>
        <begin position="146"/>
        <end position="261"/>
    </location>
</feature>
<protein>
    <recommendedName>
        <fullName evidence="2">histidine kinase</fullName>
        <ecNumber evidence="2">2.7.13.3</ecNumber>
    </recommendedName>
</protein>
<dbReference type="Pfam" id="PF00512">
    <property type="entry name" value="HisKA"/>
    <property type="match status" value="1"/>
</dbReference>
<name>A0AB39KPV7_9CAUL</name>
<dbReference type="InterPro" id="IPR004358">
    <property type="entry name" value="Sig_transdc_His_kin-like_C"/>
</dbReference>
<feature type="domain" description="Response regulatory" evidence="7">
    <location>
        <begin position="7"/>
        <end position="123"/>
    </location>
</feature>
<dbReference type="CDD" id="cd00082">
    <property type="entry name" value="HisKA"/>
    <property type="match status" value="1"/>
</dbReference>
<dbReference type="Pfam" id="PF02518">
    <property type="entry name" value="HATPase_c"/>
    <property type="match status" value="1"/>
</dbReference>
<keyword evidence="3 4" id="KW-0597">Phosphoprotein</keyword>
<dbReference type="InterPro" id="IPR003661">
    <property type="entry name" value="HisK_dim/P_dom"/>
</dbReference>